<accession>A0A0E9V9N3</accession>
<protein>
    <submittedName>
        <fullName evidence="1">Uncharacterized protein</fullName>
    </submittedName>
</protein>
<dbReference type="AlphaFoldDB" id="A0A0E9V9N3"/>
<sequence length="34" mass="3842">MGTSCLSVLLGHKVFSDKLHWKTNMIACWFCGKV</sequence>
<name>A0A0E9V9N3_ANGAN</name>
<reference evidence="1" key="2">
    <citation type="journal article" date="2015" name="Fish Shellfish Immunol.">
        <title>Early steps in the European eel (Anguilla anguilla)-Vibrio vulnificus interaction in the gills: Role of the RtxA13 toxin.</title>
        <authorList>
            <person name="Callol A."/>
            <person name="Pajuelo D."/>
            <person name="Ebbesson L."/>
            <person name="Teles M."/>
            <person name="MacKenzie S."/>
            <person name="Amaro C."/>
        </authorList>
    </citation>
    <scope>NUCLEOTIDE SEQUENCE</scope>
</reference>
<reference evidence="1" key="1">
    <citation type="submission" date="2014-11" db="EMBL/GenBank/DDBJ databases">
        <authorList>
            <person name="Amaro Gonzalez C."/>
        </authorList>
    </citation>
    <scope>NUCLEOTIDE SEQUENCE</scope>
</reference>
<dbReference type="EMBL" id="GBXM01034387">
    <property type="protein sequence ID" value="JAH74190.1"/>
    <property type="molecule type" value="Transcribed_RNA"/>
</dbReference>
<evidence type="ECO:0000313" key="1">
    <source>
        <dbReference type="EMBL" id="JAH74190.1"/>
    </source>
</evidence>
<proteinExistence type="predicted"/>
<organism evidence="1">
    <name type="scientific">Anguilla anguilla</name>
    <name type="common">European freshwater eel</name>
    <name type="synonym">Muraena anguilla</name>
    <dbReference type="NCBI Taxonomy" id="7936"/>
    <lineage>
        <taxon>Eukaryota</taxon>
        <taxon>Metazoa</taxon>
        <taxon>Chordata</taxon>
        <taxon>Craniata</taxon>
        <taxon>Vertebrata</taxon>
        <taxon>Euteleostomi</taxon>
        <taxon>Actinopterygii</taxon>
        <taxon>Neopterygii</taxon>
        <taxon>Teleostei</taxon>
        <taxon>Anguilliformes</taxon>
        <taxon>Anguillidae</taxon>
        <taxon>Anguilla</taxon>
    </lineage>
</organism>